<evidence type="ECO:0000313" key="11">
    <source>
        <dbReference type="Proteomes" id="UP001530293"/>
    </source>
</evidence>
<dbReference type="GO" id="GO:0005886">
    <property type="term" value="C:plasma membrane"/>
    <property type="evidence" value="ECO:0007669"/>
    <property type="project" value="UniProtKB-SubCell"/>
</dbReference>
<feature type="transmembrane region" description="Helical" evidence="8">
    <location>
        <begin position="344"/>
        <end position="363"/>
    </location>
</feature>
<feature type="transmembrane region" description="Helical" evidence="8">
    <location>
        <begin position="497"/>
        <end position="521"/>
    </location>
</feature>
<protein>
    <recommendedName>
        <fullName evidence="9">Major facilitator superfamily (MFS) profile domain-containing protein</fullName>
    </recommendedName>
</protein>
<dbReference type="InterPro" id="IPR036259">
    <property type="entry name" value="MFS_trans_sf"/>
</dbReference>
<keyword evidence="11" id="KW-1185">Reference proteome</keyword>
<dbReference type="PANTHER" id="PTHR23517">
    <property type="entry name" value="RESISTANCE PROTEIN MDTM, PUTATIVE-RELATED-RELATED"/>
    <property type="match status" value="1"/>
</dbReference>
<proteinExistence type="predicted"/>
<dbReference type="SUPFAM" id="SSF103473">
    <property type="entry name" value="MFS general substrate transporter"/>
    <property type="match status" value="1"/>
</dbReference>
<comment type="subcellular location">
    <subcellularLocation>
        <location evidence="1">Cell membrane</location>
        <topology evidence="1">Multi-pass membrane protein</topology>
    </subcellularLocation>
</comment>
<keyword evidence="3" id="KW-1003">Cell membrane</keyword>
<feature type="transmembrane region" description="Helical" evidence="8">
    <location>
        <begin position="240"/>
        <end position="259"/>
    </location>
</feature>
<keyword evidence="6 8" id="KW-0472">Membrane</keyword>
<name>A0ABD3M3A8_9STRA</name>
<dbReference type="InterPro" id="IPR011701">
    <property type="entry name" value="MFS"/>
</dbReference>
<evidence type="ECO:0000313" key="10">
    <source>
        <dbReference type="EMBL" id="KAL3757214.1"/>
    </source>
</evidence>
<feature type="region of interest" description="Disordered" evidence="7">
    <location>
        <begin position="1"/>
        <end position="35"/>
    </location>
</feature>
<feature type="transmembrane region" description="Helical" evidence="8">
    <location>
        <begin position="149"/>
        <end position="172"/>
    </location>
</feature>
<evidence type="ECO:0000256" key="4">
    <source>
        <dbReference type="ARBA" id="ARBA00022692"/>
    </source>
</evidence>
<dbReference type="InterPro" id="IPR020846">
    <property type="entry name" value="MFS_dom"/>
</dbReference>
<keyword evidence="2" id="KW-0813">Transport</keyword>
<evidence type="ECO:0000256" key="7">
    <source>
        <dbReference type="SAM" id="MobiDB-lite"/>
    </source>
</evidence>
<dbReference type="PANTHER" id="PTHR23517:SF13">
    <property type="entry name" value="MAJOR FACILITATOR SUPERFAMILY MFS_1"/>
    <property type="match status" value="1"/>
</dbReference>
<evidence type="ECO:0000256" key="8">
    <source>
        <dbReference type="SAM" id="Phobius"/>
    </source>
</evidence>
<comment type="caution">
    <text evidence="10">The sequence shown here is derived from an EMBL/GenBank/DDBJ whole genome shotgun (WGS) entry which is preliminary data.</text>
</comment>
<organism evidence="10 11">
    <name type="scientific">Discostella pseudostelligera</name>
    <dbReference type="NCBI Taxonomy" id="259834"/>
    <lineage>
        <taxon>Eukaryota</taxon>
        <taxon>Sar</taxon>
        <taxon>Stramenopiles</taxon>
        <taxon>Ochrophyta</taxon>
        <taxon>Bacillariophyta</taxon>
        <taxon>Coscinodiscophyceae</taxon>
        <taxon>Thalassiosirophycidae</taxon>
        <taxon>Stephanodiscales</taxon>
        <taxon>Stephanodiscaceae</taxon>
        <taxon>Discostella</taxon>
    </lineage>
</organism>
<dbReference type="EMBL" id="JALLBG020000270">
    <property type="protein sequence ID" value="KAL3757214.1"/>
    <property type="molecule type" value="Genomic_DNA"/>
</dbReference>
<evidence type="ECO:0000259" key="9">
    <source>
        <dbReference type="PROSITE" id="PS50850"/>
    </source>
</evidence>
<feature type="compositionally biased region" description="Basic and acidic residues" evidence="7">
    <location>
        <begin position="1"/>
        <end position="21"/>
    </location>
</feature>
<feature type="transmembrane region" description="Helical" evidence="8">
    <location>
        <begin position="311"/>
        <end position="332"/>
    </location>
</feature>
<accession>A0ABD3M3A8</accession>
<dbReference type="PROSITE" id="PS50850">
    <property type="entry name" value="MFS"/>
    <property type="match status" value="1"/>
</dbReference>
<keyword evidence="5 8" id="KW-1133">Transmembrane helix</keyword>
<sequence>MEEGEPMDKPRLETSSRDKSGKQQQQQFTFNLNSSVRSTTQTESILPKMLRKLSTTTIVSSDEVGAEIESESSDGTIPPQVLQSFSLLLLSQFILFLGVGAIVPILPIYGQSIGLSSTYNGVVISAPALALLFVSKFAGKFADTSGRKLAMMGGMAFIAIADVGTACSNSVLTLVCARLGVGIGRGYAEAGERGMLNDFANRVPSLRGRALAFQQASVALGIALGAPLGGLVVEVYGIRSTFLCVSAAAAVAVAIYSILPETKVTSDDDEMSEMKSRIGRKSKFSSAIPASRDDAADWKQLLTTSTWRSLALAQSGASFGFACKIAVVPILANEYLGGPTGAGLLLSAAGLAGLIGASLGGWLSDVVGSRVAAILAGSLSTMGESSNDGAEVLASTSTTSSSLLDRVFTPLANFWQSHNPLVAAEHSPGAAAFTILVLLWSMGASAQGPALTALAQEKAPTGSEATALGLPRASGDGTYILAPLILGYVSDRVGVTIPGISCTLAGAAIIVGSMTLLLAVASEKDENQCN</sequence>
<reference evidence="10 11" key="1">
    <citation type="submission" date="2024-10" db="EMBL/GenBank/DDBJ databases">
        <title>Updated reference genomes for cyclostephanoid diatoms.</title>
        <authorList>
            <person name="Roberts W.R."/>
            <person name="Alverson A.J."/>
        </authorList>
    </citation>
    <scope>NUCLEOTIDE SEQUENCE [LARGE SCALE GENOMIC DNA]</scope>
    <source>
        <strain evidence="10 11">AJA232-27</strain>
    </source>
</reference>
<feature type="transmembrane region" description="Helical" evidence="8">
    <location>
        <begin position="118"/>
        <end position="137"/>
    </location>
</feature>
<evidence type="ECO:0000256" key="6">
    <source>
        <dbReference type="ARBA" id="ARBA00023136"/>
    </source>
</evidence>
<gene>
    <name evidence="10" type="ORF">ACHAWU_003876</name>
</gene>
<dbReference type="Gene3D" id="1.20.1250.20">
    <property type="entry name" value="MFS general substrate transporter like domains"/>
    <property type="match status" value="1"/>
</dbReference>
<feature type="domain" description="Major facilitator superfamily (MFS) profile" evidence="9">
    <location>
        <begin position="84"/>
        <end position="524"/>
    </location>
</feature>
<evidence type="ECO:0000256" key="3">
    <source>
        <dbReference type="ARBA" id="ARBA00022475"/>
    </source>
</evidence>
<evidence type="ECO:0000256" key="2">
    <source>
        <dbReference type="ARBA" id="ARBA00022448"/>
    </source>
</evidence>
<evidence type="ECO:0000256" key="5">
    <source>
        <dbReference type="ARBA" id="ARBA00022989"/>
    </source>
</evidence>
<dbReference type="AlphaFoldDB" id="A0ABD3M3A8"/>
<dbReference type="InterPro" id="IPR050171">
    <property type="entry name" value="MFS_Transporters"/>
</dbReference>
<feature type="transmembrane region" description="Helical" evidence="8">
    <location>
        <begin position="212"/>
        <end position="233"/>
    </location>
</feature>
<dbReference type="Pfam" id="PF07690">
    <property type="entry name" value="MFS_1"/>
    <property type="match status" value="1"/>
</dbReference>
<evidence type="ECO:0000256" key="1">
    <source>
        <dbReference type="ARBA" id="ARBA00004651"/>
    </source>
</evidence>
<feature type="compositionally biased region" description="Polar residues" evidence="7">
    <location>
        <begin position="22"/>
        <end position="35"/>
    </location>
</feature>
<dbReference type="Proteomes" id="UP001530293">
    <property type="component" value="Unassembled WGS sequence"/>
</dbReference>
<feature type="transmembrane region" description="Helical" evidence="8">
    <location>
        <begin position="87"/>
        <end position="106"/>
    </location>
</feature>
<keyword evidence="4 8" id="KW-0812">Transmembrane</keyword>